<name>A0A174JH50_9FIRM</name>
<feature type="transmembrane region" description="Helical" evidence="1">
    <location>
        <begin position="368"/>
        <end position="384"/>
    </location>
</feature>
<protein>
    <submittedName>
        <fullName evidence="2">Lipid A core-O-antigen ligase and related enzymes</fullName>
    </submittedName>
</protein>
<reference evidence="2 3" key="1">
    <citation type="submission" date="2015-09" db="EMBL/GenBank/DDBJ databases">
        <authorList>
            <consortium name="Pathogen Informatics"/>
        </authorList>
    </citation>
    <scope>NUCLEOTIDE SEQUENCE [LARGE SCALE GENOMIC DNA]</scope>
    <source>
        <strain evidence="2 3">2789STDY5834865</strain>
    </source>
</reference>
<feature type="transmembrane region" description="Helical" evidence="1">
    <location>
        <begin position="91"/>
        <end position="108"/>
    </location>
</feature>
<feature type="transmembrane region" description="Helical" evidence="1">
    <location>
        <begin position="9"/>
        <end position="28"/>
    </location>
</feature>
<keyword evidence="1" id="KW-0812">Transmembrane</keyword>
<accession>A0A174JH50</accession>
<dbReference type="EMBL" id="CZAB01000018">
    <property type="protein sequence ID" value="CUO96958.1"/>
    <property type="molecule type" value="Genomic_DNA"/>
</dbReference>
<feature type="transmembrane region" description="Helical" evidence="1">
    <location>
        <begin position="181"/>
        <end position="198"/>
    </location>
</feature>
<sequence length="410" mass="48399">MIENSRKGYLIFAEVFFCLFVFMKQFYLFPSGSIGIGDVFLVISAIIVFVVQMFIVKEKFLYTIDFYWYIFIAFVVLINGFYFFKTKNIDFLKYIIYWLYSTVAIWTYRKLAGKQFFDKVVKVCEINIILQLLIYCFGLGRYYHEGWGGGRFMGTFNDPNQCAFFIFTMLLFIFMCQCHKLNLEFGIFFCLSVFVIYITKSTGMFLGIFIFGLILTLQKVISIYKNSAVKKIWNILFVVGILLICFSIYKVWPSENFDITQTDYTLMSRIQQKIWKFSHGNLADFLYDRSAERLLQYPQNLILGAGEGYFERFPLGDFVNKISPGVFVMEFTHEIHSSFFEIWYCYGIVPTVILIMWLIKNIKACDKKRMAAVMAILIESFFLVNYRQPFFWYILVYSSSLGLVYSECRK</sequence>
<dbReference type="Proteomes" id="UP000095512">
    <property type="component" value="Unassembled WGS sequence"/>
</dbReference>
<feature type="transmembrane region" description="Helical" evidence="1">
    <location>
        <begin position="120"/>
        <end position="144"/>
    </location>
</feature>
<evidence type="ECO:0000313" key="2">
    <source>
        <dbReference type="EMBL" id="CUO96958.1"/>
    </source>
</evidence>
<dbReference type="AlphaFoldDB" id="A0A174JH50"/>
<proteinExistence type="predicted"/>
<organism evidence="2 3">
    <name type="scientific">Enterocloster clostridioformis</name>
    <dbReference type="NCBI Taxonomy" id="1531"/>
    <lineage>
        <taxon>Bacteria</taxon>
        <taxon>Bacillati</taxon>
        <taxon>Bacillota</taxon>
        <taxon>Clostridia</taxon>
        <taxon>Lachnospirales</taxon>
        <taxon>Lachnospiraceae</taxon>
        <taxon>Enterocloster</taxon>
    </lineage>
</organism>
<feature type="transmembrane region" description="Helical" evidence="1">
    <location>
        <begin position="233"/>
        <end position="252"/>
    </location>
</feature>
<feature type="transmembrane region" description="Helical" evidence="1">
    <location>
        <begin position="204"/>
        <end position="221"/>
    </location>
</feature>
<dbReference type="RefSeq" id="WP_057571871.1">
    <property type="nucleotide sequence ID" value="NZ_CZAB01000018.1"/>
</dbReference>
<keyword evidence="1" id="KW-0472">Membrane</keyword>
<feature type="transmembrane region" description="Helical" evidence="1">
    <location>
        <begin position="34"/>
        <end position="54"/>
    </location>
</feature>
<gene>
    <name evidence="2" type="ORF">ERS852480_02335</name>
</gene>
<dbReference type="GO" id="GO:0016874">
    <property type="term" value="F:ligase activity"/>
    <property type="evidence" value="ECO:0007669"/>
    <property type="project" value="UniProtKB-KW"/>
</dbReference>
<feature type="transmembrane region" description="Helical" evidence="1">
    <location>
        <begin position="156"/>
        <end position="174"/>
    </location>
</feature>
<feature type="transmembrane region" description="Helical" evidence="1">
    <location>
        <begin position="339"/>
        <end position="359"/>
    </location>
</feature>
<feature type="transmembrane region" description="Helical" evidence="1">
    <location>
        <begin position="66"/>
        <end position="85"/>
    </location>
</feature>
<evidence type="ECO:0000313" key="3">
    <source>
        <dbReference type="Proteomes" id="UP000095512"/>
    </source>
</evidence>
<keyword evidence="2" id="KW-0436">Ligase</keyword>
<keyword evidence="1" id="KW-1133">Transmembrane helix</keyword>
<evidence type="ECO:0000256" key="1">
    <source>
        <dbReference type="SAM" id="Phobius"/>
    </source>
</evidence>